<dbReference type="STRING" id="1413211.U473_05955"/>
<keyword evidence="3" id="KW-1185">Reference proteome</keyword>
<proteinExistence type="predicted"/>
<dbReference type="AlphaFoldDB" id="A0A135L3I9"/>
<dbReference type="EMBL" id="LSKU01000001">
    <property type="protein sequence ID" value="KXG43608.1"/>
    <property type="molecule type" value="Genomic_DNA"/>
</dbReference>
<feature type="transmembrane region" description="Helical" evidence="1">
    <location>
        <begin position="7"/>
        <end position="28"/>
    </location>
</feature>
<evidence type="ECO:0000313" key="3">
    <source>
        <dbReference type="Proteomes" id="UP000070352"/>
    </source>
</evidence>
<dbReference type="Proteomes" id="UP000070352">
    <property type="component" value="Unassembled WGS sequence"/>
</dbReference>
<protein>
    <submittedName>
        <fullName evidence="2">Uncharacterized protein</fullName>
    </submittedName>
</protein>
<name>A0A135L3I9_9BACI</name>
<evidence type="ECO:0000313" key="2">
    <source>
        <dbReference type="EMBL" id="KXG43608.1"/>
    </source>
</evidence>
<evidence type="ECO:0000256" key="1">
    <source>
        <dbReference type="SAM" id="Phobius"/>
    </source>
</evidence>
<gene>
    <name evidence="2" type="ORF">U473_05955</name>
</gene>
<keyword evidence="1" id="KW-0472">Membrane</keyword>
<comment type="caution">
    <text evidence="2">The sequence shown here is derived from an EMBL/GenBank/DDBJ whole genome shotgun (WGS) entry which is preliminary data.</text>
</comment>
<accession>A0A135L3I9</accession>
<dbReference type="RefSeq" id="WP_068724319.1">
    <property type="nucleotide sequence ID" value="NZ_LSKU01000001.1"/>
</dbReference>
<organism evidence="2 3">
    <name type="scientific">Tepidibacillus decaturensis</name>
    <dbReference type="NCBI Taxonomy" id="1413211"/>
    <lineage>
        <taxon>Bacteria</taxon>
        <taxon>Bacillati</taxon>
        <taxon>Bacillota</taxon>
        <taxon>Bacilli</taxon>
        <taxon>Bacillales</taxon>
        <taxon>Bacillaceae</taxon>
        <taxon>Tepidibacillus</taxon>
    </lineage>
</organism>
<reference evidence="2 3" key="1">
    <citation type="submission" date="2016-02" db="EMBL/GenBank/DDBJ databases">
        <title>Draft Genome for Tepidibacillus decaturensis nov. sp. Strain Z9, an Anaerobic, Moderately Thermophilic and Heterotrophic Bacterium from Deep Subsurface of the Illinois Basin, USA.</title>
        <authorList>
            <person name="Dong Y."/>
            <person name="Chang J.Y."/>
            <person name="Sanford R."/>
            <person name="Fouke B.W."/>
        </authorList>
    </citation>
    <scope>NUCLEOTIDE SEQUENCE [LARGE SCALE GENOMIC DNA]</scope>
    <source>
        <strain evidence="2 3">Z9</strain>
    </source>
</reference>
<dbReference type="OrthoDB" id="2652483at2"/>
<keyword evidence="1" id="KW-1133">Transmembrane helix</keyword>
<sequence>MIKKKPWIVTITILVLSLVVLFGGWFTYQTVQIKKPIENALASIEGIILYDLKIDRDQINVSISIQKIDNFQLTYHQIQDKLQPYLGKRQLNLDFKSKGIEDEKLMKAWSESYFYIAQAIDQHQYSLIPKTINALKNEYQLDKANYSMDENQIYIDLHQKILLYISFCLERIIWR</sequence>
<keyword evidence="1" id="KW-0812">Transmembrane</keyword>